<evidence type="ECO:0000256" key="1">
    <source>
        <dbReference type="SAM" id="Phobius"/>
    </source>
</evidence>
<gene>
    <name evidence="2" type="ORF">A2719_04570</name>
</gene>
<protein>
    <submittedName>
        <fullName evidence="2">Uncharacterized protein</fullName>
    </submittedName>
</protein>
<organism evidence="2 3">
    <name type="scientific">Candidatus Ryanbacteria bacterium RIFCSPHIGHO2_01_FULL_45_22</name>
    <dbReference type="NCBI Taxonomy" id="1802114"/>
    <lineage>
        <taxon>Bacteria</taxon>
        <taxon>Candidatus Ryaniibacteriota</taxon>
    </lineage>
</organism>
<name>A0A1G2G2Z8_9BACT</name>
<feature type="transmembrane region" description="Helical" evidence="1">
    <location>
        <begin position="37"/>
        <end position="60"/>
    </location>
</feature>
<dbReference type="Proteomes" id="UP000177480">
    <property type="component" value="Unassembled WGS sequence"/>
</dbReference>
<keyword evidence="1" id="KW-1133">Transmembrane helix</keyword>
<keyword evidence="1" id="KW-0812">Transmembrane</keyword>
<keyword evidence="1" id="KW-0472">Membrane</keyword>
<feature type="transmembrane region" description="Helical" evidence="1">
    <location>
        <begin position="6"/>
        <end position="25"/>
    </location>
</feature>
<dbReference type="STRING" id="1802114.A2719_04570"/>
<proteinExistence type="predicted"/>
<reference evidence="2 3" key="1">
    <citation type="journal article" date="2016" name="Nat. Commun.">
        <title>Thousands of microbial genomes shed light on interconnected biogeochemical processes in an aquifer system.</title>
        <authorList>
            <person name="Anantharaman K."/>
            <person name="Brown C.T."/>
            <person name="Hug L.A."/>
            <person name="Sharon I."/>
            <person name="Castelle C.J."/>
            <person name="Probst A.J."/>
            <person name="Thomas B.C."/>
            <person name="Singh A."/>
            <person name="Wilkins M.J."/>
            <person name="Karaoz U."/>
            <person name="Brodie E.L."/>
            <person name="Williams K.H."/>
            <person name="Hubbard S.S."/>
            <person name="Banfield J.F."/>
        </authorList>
    </citation>
    <scope>NUCLEOTIDE SEQUENCE [LARGE SCALE GENOMIC DNA]</scope>
</reference>
<dbReference type="AlphaFoldDB" id="A0A1G2G2Z8"/>
<evidence type="ECO:0000313" key="3">
    <source>
        <dbReference type="Proteomes" id="UP000177480"/>
    </source>
</evidence>
<sequence length="69" mass="7887">MFSIALILYSIFIVGYGALAAALVYHVRTYTIPEDSLHTFIIPFLTLSLVLIILSLYFFLRIPWDTFAT</sequence>
<dbReference type="EMBL" id="MHNK01000004">
    <property type="protein sequence ID" value="OGZ44310.1"/>
    <property type="molecule type" value="Genomic_DNA"/>
</dbReference>
<evidence type="ECO:0000313" key="2">
    <source>
        <dbReference type="EMBL" id="OGZ44310.1"/>
    </source>
</evidence>
<accession>A0A1G2G2Z8</accession>
<comment type="caution">
    <text evidence="2">The sequence shown here is derived from an EMBL/GenBank/DDBJ whole genome shotgun (WGS) entry which is preliminary data.</text>
</comment>